<protein>
    <submittedName>
        <fullName evidence="2">Uncharacterized protein</fullName>
    </submittedName>
</protein>
<proteinExistence type="predicted"/>
<evidence type="ECO:0000313" key="3">
    <source>
        <dbReference type="Proteomes" id="UP000283269"/>
    </source>
</evidence>
<accession>A0A409XCA5</accession>
<dbReference type="Proteomes" id="UP000283269">
    <property type="component" value="Unassembled WGS sequence"/>
</dbReference>
<organism evidence="2 3">
    <name type="scientific">Psilocybe cyanescens</name>
    <dbReference type="NCBI Taxonomy" id="93625"/>
    <lineage>
        <taxon>Eukaryota</taxon>
        <taxon>Fungi</taxon>
        <taxon>Dikarya</taxon>
        <taxon>Basidiomycota</taxon>
        <taxon>Agaricomycotina</taxon>
        <taxon>Agaricomycetes</taxon>
        <taxon>Agaricomycetidae</taxon>
        <taxon>Agaricales</taxon>
        <taxon>Agaricineae</taxon>
        <taxon>Strophariaceae</taxon>
        <taxon>Psilocybe</taxon>
    </lineage>
</organism>
<evidence type="ECO:0000256" key="1">
    <source>
        <dbReference type="SAM" id="MobiDB-lite"/>
    </source>
</evidence>
<dbReference type="InParanoid" id="A0A409XCA5"/>
<reference evidence="2 3" key="1">
    <citation type="journal article" date="2018" name="Evol. Lett.">
        <title>Horizontal gene cluster transfer increased hallucinogenic mushroom diversity.</title>
        <authorList>
            <person name="Reynolds H.T."/>
            <person name="Vijayakumar V."/>
            <person name="Gluck-Thaler E."/>
            <person name="Korotkin H.B."/>
            <person name="Matheny P.B."/>
            <person name="Slot J.C."/>
        </authorList>
    </citation>
    <scope>NUCLEOTIDE SEQUENCE [LARGE SCALE GENOMIC DNA]</scope>
    <source>
        <strain evidence="2 3">2631</strain>
    </source>
</reference>
<sequence>MALIIKETIAQALPTSWPIVLTTSSVTALSSVPASSSVPALSSVPVLSSVPAQPSFDIYAPAAAISTPRHHCKSASPKKCQHEATPLSPAA</sequence>
<evidence type="ECO:0000313" key="2">
    <source>
        <dbReference type="EMBL" id="PPQ88297.1"/>
    </source>
</evidence>
<gene>
    <name evidence="2" type="ORF">CVT25_012058</name>
</gene>
<feature type="region of interest" description="Disordered" evidence="1">
    <location>
        <begin position="70"/>
        <end position="91"/>
    </location>
</feature>
<dbReference type="EMBL" id="NHYD01002108">
    <property type="protein sequence ID" value="PPQ88297.1"/>
    <property type="molecule type" value="Genomic_DNA"/>
</dbReference>
<dbReference type="AlphaFoldDB" id="A0A409XCA5"/>
<keyword evidence="3" id="KW-1185">Reference proteome</keyword>
<comment type="caution">
    <text evidence="2">The sequence shown here is derived from an EMBL/GenBank/DDBJ whole genome shotgun (WGS) entry which is preliminary data.</text>
</comment>
<name>A0A409XCA5_PSICY</name>